<feature type="compositionally biased region" description="Basic and acidic residues" evidence="1">
    <location>
        <begin position="15"/>
        <end position="27"/>
    </location>
</feature>
<organism evidence="2">
    <name type="scientific">Arion vulgaris</name>
    <dbReference type="NCBI Taxonomy" id="1028688"/>
    <lineage>
        <taxon>Eukaryota</taxon>
        <taxon>Metazoa</taxon>
        <taxon>Spiralia</taxon>
        <taxon>Lophotrochozoa</taxon>
        <taxon>Mollusca</taxon>
        <taxon>Gastropoda</taxon>
        <taxon>Heterobranchia</taxon>
        <taxon>Euthyneura</taxon>
        <taxon>Panpulmonata</taxon>
        <taxon>Eupulmonata</taxon>
        <taxon>Stylommatophora</taxon>
        <taxon>Helicina</taxon>
        <taxon>Arionoidea</taxon>
        <taxon>Arionidae</taxon>
        <taxon>Arion</taxon>
    </lineage>
</organism>
<accession>A0A0B7C274</accession>
<protein>
    <submittedName>
        <fullName evidence="2">Uncharacterized protein</fullName>
    </submittedName>
</protein>
<feature type="region of interest" description="Disordered" evidence="1">
    <location>
        <begin position="1"/>
        <end position="84"/>
    </location>
</feature>
<name>A0A0B7C274_9EUPU</name>
<dbReference type="EMBL" id="HACG01051644">
    <property type="protein sequence ID" value="CEK98515.1"/>
    <property type="molecule type" value="Transcribed_RNA"/>
</dbReference>
<gene>
    <name evidence="2" type="primary">ORF218909</name>
</gene>
<feature type="compositionally biased region" description="Polar residues" evidence="1">
    <location>
        <begin position="1"/>
        <end position="14"/>
    </location>
</feature>
<evidence type="ECO:0000256" key="1">
    <source>
        <dbReference type="SAM" id="MobiDB-lite"/>
    </source>
</evidence>
<feature type="non-terminal residue" evidence="2">
    <location>
        <position position="84"/>
    </location>
</feature>
<evidence type="ECO:0000313" key="2">
    <source>
        <dbReference type="EMBL" id="CEK98515.1"/>
    </source>
</evidence>
<proteinExistence type="predicted"/>
<feature type="non-terminal residue" evidence="2">
    <location>
        <position position="1"/>
    </location>
</feature>
<reference evidence="2" key="1">
    <citation type="submission" date="2014-12" db="EMBL/GenBank/DDBJ databases">
        <title>Insight into the proteome of Arion vulgaris.</title>
        <authorList>
            <person name="Aradska J."/>
            <person name="Bulat T."/>
            <person name="Smidak R."/>
            <person name="Sarate P."/>
            <person name="Gangsoo J."/>
            <person name="Sialana F."/>
            <person name="Bilban M."/>
            <person name="Lubec G."/>
        </authorList>
    </citation>
    <scope>NUCLEOTIDE SEQUENCE</scope>
    <source>
        <tissue evidence="2">Skin</tissue>
    </source>
</reference>
<feature type="compositionally biased region" description="Basic and acidic residues" evidence="1">
    <location>
        <begin position="45"/>
        <end position="84"/>
    </location>
</feature>
<dbReference type="AlphaFoldDB" id="A0A0B7C274"/>
<sequence length="84" mass="9399">TSSFAGGMEASTSHNHMDTSVLHEAKKEMRRLKKLEKSYSQTSHTESDKENIHANGSTRDDEQATSQEKSDEDRNKDDGDIGDE</sequence>